<dbReference type="InterPro" id="IPR036812">
    <property type="entry name" value="NAD(P)_OxRdtase_dom_sf"/>
</dbReference>
<gene>
    <name evidence="3" type="ORF">H9942_09795</name>
</gene>
<dbReference type="SUPFAM" id="SSF51430">
    <property type="entry name" value="NAD(P)-linked oxidoreductase"/>
    <property type="match status" value="1"/>
</dbReference>
<dbReference type="Pfam" id="PF00248">
    <property type="entry name" value="Aldo_ket_red"/>
    <property type="match status" value="1"/>
</dbReference>
<keyword evidence="1" id="KW-0560">Oxidoreductase</keyword>
<dbReference type="InterPro" id="IPR023210">
    <property type="entry name" value="NADP_OxRdtase_dom"/>
</dbReference>
<reference evidence="3" key="2">
    <citation type="submission" date="2021-04" db="EMBL/GenBank/DDBJ databases">
        <authorList>
            <person name="Gilroy R."/>
        </authorList>
    </citation>
    <scope>NUCLEOTIDE SEQUENCE</scope>
    <source>
        <strain evidence="3">ChiBcolR8-3208</strain>
    </source>
</reference>
<dbReference type="Gene3D" id="3.20.20.100">
    <property type="entry name" value="NADP-dependent oxidoreductase domain"/>
    <property type="match status" value="1"/>
</dbReference>
<evidence type="ECO:0000259" key="2">
    <source>
        <dbReference type="Pfam" id="PF00248"/>
    </source>
</evidence>
<dbReference type="Proteomes" id="UP000824214">
    <property type="component" value="Unassembled WGS sequence"/>
</dbReference>
<evidence type="ECO:0000256" key="1">
    <source>
        <dbReference type="ARBA" id="ARBA00023002"/>
    </source>
</evidence>
<dbReference type="EMBL" id="DWXZ01000209">
    <property type="protein sequence ID" value="HJB38340.1"/>
    <property type="molecule type" value="Genomic_DNA"/>
</dbReference>
<dbReference type="GO" id="GO:0005737">
    <property type="term" value="C:cytoplasm"/>
    <property type="evidence" value="ECO:0007669"/>
    <property type="project" value="TreeGrafter"/>
</dbReference>
<reference evidence="3" key="1">
    <citation type="journal article" date="2021" name="PeerJ">
        <title>Extensive microbial diversity within the chicken gut microbiome revealed by metagenomics and culture.</title>
        <authorList>
            <person name="Gilroy R."/>
            <person name="Ravi A."/>
            <person name="Getino M."/>
            <person name="Pursley I."/>
            <person name="Horton D.L."/>
            <person name="Alikhan N.F."/>
            <person name="Baker D."/>
            <person name="Gharbi K."/>
            <person name="Hall N."/>
            <person name="Watson M."/>
            <person name="Adriaenssens E.M."/>
            <person name="Foster-Nyarko E."/>
            <person name="Jarju S."/>
            <person name="Secka A."/>
            <person name="Antonio M."/>
            <person name="Oren A."/>
            <person name="Chaudhuri R.R."/>
            <person name="La Ragione R."/>
            <person name="Hildebrand F."/>
            <person name="Pallen M.J."/>
        </authorList>
    </citation>
    <scope>NUCLEOTIDE SEQUENCE</scope>
    <source>
        <strain evidence="3">ChiBcolR8-3208</strain>
    </source>
</reference>
<evidence type="ECO:0000313" key="3">
    <source>
        <dbReference type="EMBL" id="HJB38340.1"/>
    </source>
</evidence>
<evidence type="ECO:0000313" key="4">
    <source>
        <dbReference type="Proteomes" id="UP000824214"/>
    </source>
</evidence>
<comment type="caution">
    <text evidence="3">The sequence shown here is derived from an EMBL/GenBank/DDBJ whole genome shotgun (WGS) entry which is preliminary data.</text>
</comment>
<accession>A0A9D2LYX6</accession>
<sequence length="105" mass="11634">MFKGLLSGTFQKGTHFARDDWRGHSITDENLERYQPLLRYLAELGEEKSATPGQLAIAWVLAQKPYIVPIPGMRSVKRLEENAKAAELALSPEELATIDAILAAV</sequence>
<proteinExistence type="predicted"/>
<dbReference type="GO" id="GO:0016491">
    <property type="term" value="F:oxidoreductase activity"/>
    <property type="evidence" value="ECO:0007669"/>
    <property type="project" value="UniProtKB-KW"/>
</dbReference>
<dbReference type="AlphaFoldDB" id="A0A9D2LYX6"/>
<dbReference type="InterPro" id="IPR050791">
    <property type="entry name" value="Aldo-Keto_reductase"/>
</dbReference>
<organism evidence="3 4">
    <name type="scientific">Candidatus Acutalibacter ornithocaccae</name>
    <dbReference type="NCBI Taxonomy" id="2838416"/>
    <lineage>
        <taxon>Bacteria</taxon>
        <taxon>Bacillati</taxon>
        <taxon>Bacillota</taxon>
        <taxon>Clostridia</taxon>
        <taxon>Eubacteriales</taxon>
        <taxon>Acutalibacteraceae</taxon>
        <taxon>Acutalibacter</taxon>
    </lineage>
</organism>
<protein>
    <submittedName>
        <fullName evidence="3">Aldo/keto reductase</fullName>
    </submittedName>
</protein>
<dbReference type="PANTHER" id="PTHR43625">
    <property type="entry name" value="AFLATOXIN B1 ALDEHYDE REDUCTASE"/>
    <property type="match status" value="1"/>
</dbReference>
<name>A0A9D2LYX6_9FIRM</name>
<feature type="domain" description="NADP-dependent oxidoreductase" evidence="2">
    <location>
        <begin position="3"/>
        <end position="102"/>
    </location>
</feature>
<dbReference type="PANTHER" id="PTHR43625:SF40">
    <property type="entry name" value="ALDO-KETO REDUCTASE YAKC [NADP(+)]"/>
    <property type="match status" value="1"/>
</dbReference>